<keyword evidence="1" id="KW-1133">Transmembrane helix</keyword>
<keyword evidence="1" id="KW-0472">Membrane</keyword>
<evidence type="ECO:0000313" key="3">
    <source>
        <dbReference type="Proteomes" id="UP000825935"/>
    </source>
</evidence>
<dbReference type="AlphaFoldDB" id="A0A8T2R498"/>
<evidence type="ECO:0000256" key="1">
    <source>
        <dbReference type="SAM" id="Phobius"/>
    </source>
</evidence>
<protein>
    <submittedName>
        <fullName evidence="2">Uncharacterized protein</fullName>
    </submittedName>
</protein>
<dbReference type="EMBL" id="CM035434">
    <property type="protein sequence ID" value="KAH7291159.1"/>
    <property type="molecule type" value="Genomic_DNA"/>
</dbReference>
<feature type="transmembrane region" description="Helical" evidence="1">
    <location>
        <begin position="54"/>
        <end position="76"/>
    </location>
</feature>
<accession>A0A8T2R498</accession>
<comment type="caution">
    <text evidence="2">The sequence shown here is derived from an EMBL/GenBank/DDBJ whole genome shotgun (WGS) entry which is preliminary data.</text>
</comment>
<sequence>MPITVYHSPLTVSFFSPLDCRLCGRNFGWFPHRQGHGCSQTQNKYNSKRLRNSAISANSVLLLISALSIAEIWPFAPNDHSLLRNETWFPFDGSITSSYESKLMCISFKVYLAIPYLM</sequence>
<evidence type="ECO:0000313" key="2">
    <source>
        <dbReference type="EMBL" id="KAH7291159.1"/>
    </source>
</evidence>
<keyword evidence="3" id="KW-1185">Reference proteome</keyword>
<proteinExistence type="predicted"/>
<organism evidence="2 3">
    <name type="scientific">Ceratopteris richardii</name>
    <name type="common">Triangle waterfern</name>
    <dbReference type="NCBI Taxonomy" id="49495"/>
    <lineage>
        <taxon>Eukaryota</taxon>
        <taxon>Viridiplantae</taxon>
        <taxon>Streptophyta</taxon>
        <taxon>Embryophyta</taxon>
        <taxon>Tracheophyta</taxon>
        <taxon>Polypodiopsida</taxon>
        <taxon>Polypodiidae</taxon>
        <taxon>Polypodiales</taxon>
        <taxon>Pteridineae</taxon>
        <taxon>Pteridaceae</taxon>
        <taxon>Parkerioideae</taxon>
        <taxon>Ceratopteris</taxon>
    </lineage>
</organism>
<reference evidence="2" key="1">
    <citation type="submission" date="2021-08" db="EMBL/GenBank/DDBJ databases">
        <title>WGS assembly of Ceratopteris richardii.</title>
        <authorList>
            <person name="Marchant D.B."/>
            <person name="Chen G."/>
            <person name="Jenkins J."/>
            <person name="Shu S."/>
            <person name="Leebens-Mack J."/>
            <person name="Grimwood J."/>
            <person name="Schmutz J."/>
            <person name="Soltis P."/>
            <person name="Soltis D."/>
            <person name="Chen Z.-H."/>
        </authorList>
    </citation>
    <scope>NUCLEOTIDE SEQUENCE</scope>
    <source>
        <strain evidence="2">Whitten #5841</strain>
        <tissue evidence="2">Leaf</tissue>
    </source>
</reference>
<gene>
    <name evidence="2" type="ORF">KP509_29G002900</name>
</gene>
<dbReference type="Proteomes" id="UP000825935">
    <property type="component" value="Chromosome 29"/>
</dbReference>
<keyword evidence="1" id="KW-0812">Transmembrane</keyword>
<name>A0A8T2R498_CERRI</name>